<protein>
    <submittedName>
        <fullName evidence="1">DUF3795 domain-containing protein</fullName>
    </submittedName>
</protein>
<reference evidence="1 2" key="1">
    <citation type="submission" date="2019-11" db="EMBL/GenBank/DDBJ databases">
        <authorList>
            <person name="Zheng R.K."/>
            <person name="Sun C.M."/>
        </authorList>
    </citation>
    <scope>NUCLEOTIDE SEQUENCE [LARGE SCALE GENOMIC DNA]</scope>
    <source>
        <strain evidence="1 2">SRB007</strain>
    </source>
</reference>
<evidence type="ECO:0000313" key="1">
    <source>
        <dbReference type="EMBL" id="QGY39621.1"/>
    </source>
</evidence>
<evidence type="ECO:0000313" key="2">
    <source>
        <dbReference type="Proteomes" id="UP000428328"/>
    </source>
</evidence>
<dbReference type="Proteomes" id="UP000428328">
    <property type="component" value="Chromosome"/>
</dbReference>
<dbReference type="AlphaFoldDB" id="A0A6I6JBZ7"/>
<dbReference type="NCBIfam" id="TIGR01909">
    <property type="entry name" value="C_GCAxxG_C_C"/>
    <property type="match status" value="1"/>
</dbReference>
<name>A0A6I6JBZ7_9BACT</name>
<dbReference type="InterPro" id="IPR024227">
    <property type="entry name" value="DUF3795"/>
</dbReference>
<dbReference type="Pfam" id="PF12675">
    <property type="entry name" value="DUF3795"/>
    <property type="match status" value="1"/>
</dbReference>
<dbReference type="InterPro" id="IPR010181">
    <property type="entry name" value="CGCAxxGCC_motif"/>
</dbReference>
<proteinExistence type="predicted"/>
<dbReference type="Pfam" id="PF09719">
    <property type="entry name" value="C_GCAxxG_C_C"/>
    <property type="match status" value="1"/>
</dbReference>
<organism evidence="1 2">
    <name type="scientific">Pseudodesulfovibrio cashew</name>
    <dbReference type="NCBI Taxonomy" id="2678688"/>
    <lineage>
        <taxon>Bacteria</taxon>
        <taxon>Pseudomonadati</taxon>
        <taxon>Thermodesulfobacteriota</taxon>
        <taxon>Desulfovibrionia</taxon>
        <taxon>Desulfovibrionales</taxon>
        <taxon>Desulfovibrionaceae</taxon>
    </lineage>
</organism>
<dbReference type="EMBL" id="CP046400">
    <property type="protein sequence ID" value="QGY39621.1"/>
    <property type="molecule type" value="Genomic_DNA"/>
</dbReference>
<dbReference type="KEGG" id="psel:GM415_05635"/>
<accession>A0A6I6JBZ7</accession>
<dbReference type="RefSeq" id="WP_158946846.1">
    <property type="nucleotide sequence ID" value="NZ_CP046400.1"/>
</dbReference>
<gene>
    <name evidence="1" type="ORF">GM415_05635</name>
</gene>
<sequence length="300" mass="33010">MSEYIRKRVEELFGGGQLYCAETVLGLIAEAGGREAKDVVPLATGFCSGAARTCGQCGAVSGAIMGIGLFAGRSEPGGDYEPCYALVQEFLSRFNAAFGSINCLELTGCDFASEADRERFKEERIVVKCFNYAVTAVDMALTLLREEGYLPEREDFIRSRLAPCGLSCGSCLAFAGGPIQRHAKALQALLGENFAAYAKRFEGMNPVFENYSQFEVLLGFLGQGSCSGCREQGCLFLQCKVPACCREHRVDYCHQCEEFPCDVHGMPEGLAERWRINNEKMRELGVATWYQGCCVRPRYP</sequence>
<keyword evidence="2" id="KW-1185">Reference proteome</keyword>